<name>A1ARA6_PELPD</name>
<keyword evidence="3" id="KW-0732">Signal</keyword>
<dbReference type="STRING" id="338966.Ppro_2269"/>
<proteinExistence type="predicted"/>
<keyword evidence="1" id="KW-0175">Coiled coil</keyword>
<feature type="coiled-coil region" evidence="1">
    <location>
        <begin position="329"/>
        <end position="356"/>
    </location>
</feature>
<evidence type="ECO:0000256" key="3">
    <source>
        <dbReference type="SAM" id="SignalP"/>
    </source>
</evidence>
<accession>A1ARA6</accession>
<reference evidence="4 5" key="1">
    <citation type="submission" date="2006-10" db="EMBL/GenBank/DDBJ databases">
        <title>Complete sequence of chromosome of Pelobacter propionicus DSM 2379.</title>
        <authorList>
            <consortium name="US DOE Joint Genome Institute"/>
            <person name="Copeland A."/>
            <person name="Lucas S."/>
            <person name="Lapidus A."/>
            <person name="Barry K."/>
            <person name="Detter J.C."/>
            <person name="Glavina del Rio T."/>
            <person name="Hammon N."/>
            <person name="Israni S."/>
            <person name="Dalin E."/>
            <person name="Tice H."/>
            <person name="Pitluck S."/>
            <person name="Saunders E."/>
            <person name="Brettin T."/>
            <person name="Bruce D."/>
            <person name="Han C."/>
            <person name="Tapia R."/>
            <person name="Schmutz J."/>
            <person name="Larimer F."/>
            <person name="Land M."/>
            <person name="Hauser L."/>
            <person name="Kyrpides N."/>
            <person name="Kim E."/>
            <person name="Lovley D."/>
            <person name="Richardson P."/>
        </authorList>
    </citation>
    <scope>NUCLEOTIDE SEQUENCE [LARGE SCALE GENOMIC DNA]</scope>
    <source>
        <strain evidence="5">DSM 2379 / NBRC 103807 / OttBd1</strain>
    </source>
</reference>
<dbReference type="EMBL" id="CP000482">
    <property type="protein sequence ID" value="ABK99876.1"/>
    <property type="molecule type" value="Genomic_DNA"/>
</dbReference>
<sequence>MGKNSPAFHHMGLLLLLCILLAPVVGASAQTISSPPRPPSGINQDDHDRLQRRKASLDAMRQALEADIGALNADCSRVPAADSSRASSCRKRQTDLLARIGDYRSAVDAYTWQVQLVSLLSPTALANDDALHSAHPLPRELQRSLQRVVDLERNLRRIQGRLKGLTQTLRASTAEFETWKGTVDEAVNDTWRNGLEYLLSLPFEYGTYKLGTLLKKRLQEIEKQSVRSADLLASTSDPTRREQYRAVRQWLAREEKLARYNLRQLDNLGALKTNYDLREWNTKRADDYDSLVDGLGWMAGIIAPPFSHLKMSAQAYSNVVAECVSWYRINSLTRQNEEYAAQVRELSRRMERDMGELGCLKGCLREYRDGCLTGCGSGSSLHMPPPLLD</sequence>
<keyword evidence="5" id="KW-1185">Reference proteome</keyword>
<feature type="chain" id="PRO_5002632331" evidence="3">
    <location>
        <begin position="30"/>
        <end position="389"/>
    </location>
</feature>
<organism evidence="4 5">
    <name type="scientific">Pelobacter propionicus (strain DSM 2379 / NBRC 103807 / OttBd1)</name>
    <dbReference type="NCBI Taxonomy" id="338966"/>
    <lineage>
        <taxon>Bacteria</taxon>
        <taxon>Pseudomonadati</taxon>
        <taxon>Thermodesulfobacteriota</taxon>
        <taxon>Desulfuromonadia</taxon>
        <taxon>Desulfuromonadales</taxon>
        <taxon>Desulfuromonadaceae</taxon>
        <taxon>Pelobacter</taxon>
    </lineage>
</organism>
<evidence type="ECO:0000256" key="2">
    <source>
        <dbReference type="SAM" id="MobiDB-lite"/>
    </source>
</evidence>
<feature type="region of interest" description="Disordered" evidence="2">
    <location>
        <begin position="29"/>
        <end position="48"/>
    </location>
</feature>
<dbReference type="HOGENOM" id="CLU_709500_0_0_7"/>
<evidence type="ECO:0000313" key="4">
    <source>
        <dbReference type="EMBL" id="ABK99876.1"/>
    </source>
</evidence>
<feature type="signal peptide" evidence="3">
    <location>
        <begin position="1"/>
        <end position="29"/>
    </location>
</feature>
<dbReference type="AlphaFoldDB" id="A1ARA6"/>
<dbReference type="RefSeq" id="WP_011736136.1">
    <property type="nucleotide sequence ID" value="NC_008609.1"/>
</dbReference>
<protein>
    <submittedName>
        <fullName evidence="4">Uncharacterized protein</fullName>
    </submittedName>
</protein>
<evidence type="ECO:0000313" key="5">
    <source>
        <dbReference type="Proteomes" id="UP000006732"/>
    </source>
</evidence>
<dbReference type="KEGG" id="ppd:Ppro_2269"/>
<dbReference type="Proteomes" id="UP000006732">
    <property type="component" value="Chromosome"/>
</dbReference>
<evidence type="ECO:0000256" key="1">
    <source>
        <dbReference type="SAM" id="Coils"/>
    </source>
</evidence>
<feature type="coiled-coil region" evidence="1">
    <location>
        <begin position="141"/>
        <end position="168"/>
    </location>
</feature>
<gene>
    <name evidence="4" type="ordered locus">Ppro_2269</name>
</gene>